<sequence length="29" mass="3308">MPLLPSLRDPAHLMDLSARFNVMNRIIEG</sequence>
<dbReference type="AlphaFoldDB" id="A0A0L6CZ25"/>
<proteinExistence type="predicted"/>
<evidence type="ECO:0000313" key="1">
    <source>
        <dbReference type="EMBL" id="KNX43072.1"/>
    </source>
</evidence>
<dbReference type="EMBL" id="LGVV01000003">
    <property type="protein sequence ID" value="KNX43072.1"/>
    <property type="molecule type" value="Genomic_DNA"/>
</dbReference>
<organism evidence="1 2">
    <name type="scientific">Roseovarius tolerans</name>
    <dbReference type="NCBI Taxonomy" id="74031"/>
    <lineage>
        <taxon>Bacteria</taxon>
        <taxon>Pseudomonadati</taxon>
        <taxon>Pseudomonadota</taxon>
        <taxon>Alphaproteobacteria</taxon>
        <taxon>Rhodobacterales</taxon>
        <taxon>Roseobacteraceae</taxon>
        <taxon>Roseovarius</taxon>
    </lineage>
</organism>
<accession>A0A0L6CZ25</accession>
<protein>
    <submittedName>
        <fullName evidence="1">Uncharacterized protein</fullName>
    </submittedName>
</protein>
<dbReference type="Proteomes" id="UP000037046">
    <property type="component" value="Unassembled WGS sequence"/>
</dbReference>
<reference evidence="2" key="1">
    <citation type="submission" date="2015-07" db="EMBL/GenBank/DDBJ databases">
        <title>Draft Genome Sequence of Roseovarius tolerans EL-164, a producer of N-Acylated Alanine Methyl Esters (NAMEs).</title>
        <authorList>
            <person name="Voget S."/>
            <person name="Bruns H."/>
            <person name="Wagner-Doebler I."/>
            <person name="Schulz S."/>
            <person name="Daniel R."/>
        </authorList>
    </citation>
    <scope>NUCLEOTIDE SEQUENCE [LARGE SCALE GENOMIC DNA]</scope>
    <source>
        <strain evidence="2">EL-164</strain>
    </source>
</reference>
<evidence type="ECO:0000313" key="2">
    <source>
        <dbReference type="Proteomes" id="UP000037046"/>
    </source>
</evidence>
<name>A0A0L6CZ25_9RHOB</name>
<comment type="caution">
    <text evidence="1">The sequence shown here is derived from an EMBL/GenBank/DDBJ whole genome shotgun (WGS) entry which is preliminary data.</text>
</comment>
<dbReference type="PATRIC" id="fig|74031.6.peg.488"/>
<gene>
    <name evidence="1" type="ORF">ROTO_04770</name>
</gene>
<keyword evidence="2" id="KW-1185">Reference proteome</keyword>